<proteinExistence type="predicted"/>
<evidence type="ECO:0000313" key="1">
    <source>
        <dbReference type="EMBL" id="WNT44368.1"/>
    </source>
</evidence>
<dbReference type="EMBL" id="OR613467">
    <property type="protein sequence ID" value="WNT44368.1"/>
    <property type="molecule type" value="Genomic_DNA"/>
</dbReference>
<keyword evidence="2" id="KW-1185">Reference proteome</keyword>
<protein>
    <submittedName>
        <fullName evidence="1">SprT-like protease</fullName>
    </submittedName>
</protein>
<keyword evidence="1" id="KW-0378">Hydrolase</keyword>
<accession>A0AA96NAT9</accession>
<sequence length="200" mass="21037">MAAKFNTREEWLVAAVEALRPLFAEADAELPPVRVSVGFAGGSGRKNSTIGQCWSASSAEDGVAQVFISPVLGEADRVLDVLIHELVHAVDDCQSGHKGRFAKLAKAVGLEGKMTATVASEGLKAKLAPIVEKLGDYPHAVLLSGAGVETPKKQGTRMLKLECPADGYIVRTTAKWLELGLPSCPCGEEMVQADAPADGE</sequence>
<evidence type="ECO:0000313" key="2">
    <source>
        <dbReference type="Proteomes" id="UP001305869"/>
    </source>
</evidence>
<organism evidence="1 2">
    <name type="scientific">Microbacterium phage Mabodamaca</name>
    <dbReference type="NCBI Taxonomy" id="3078574"/>
    <lineage>
        <taxon>Viruses</taxon>
        <taxon>Duplodnaviria</taxon>
        <taxon>Heunggongvirae</taxon>
        <taxon>Uroviricota</taxon>
        <taxon>Caudoviricetes</taxon>
        <taxon>Casidaviridae</taxon>
        <taxon>Mabodamacavirus</taxon>
        <taxon>Mabodamacavirus mabodamaca</taxon>
    </lineage>
</organism>
<dbReference type="GO" id="GO:0008233">
    <property type="term" value="F:peptidase activity"/>
    <property type="evidence" value="ECO:0007669"/>
    <property type="project" value="UniProtKB-KW"/>
</dbReference>
<keyword evidence="1" id="KW-0645">Protease</keyword>
<reference evidence="1 2" key="1">
    <citation type="submission" date="2023-09" db="EMBL/GenBank/DDBJ databases">
        <authorList>
            <person name="Astacio K.C."/>
            <person name="Barreto J.C."/>
            <person name="Colon C.A."/>
            <person name="Dejesus A.I."/>
            <person name="Gragirenes D.A."/>
            <person name="Navarro A."/>
            <person name="Negron R.A."/>
            <person name="Nunez P.S."/>
            <person name="Ortiz C.A."/>
            <person name="Ortiz A.Y."/>
            <person name="Roman V.A."/>
            <person name="Sanchez M.A."/>
            <person name="Serrano K.M."/>
            <person name="Klyczek K."/>
            <person name="Ko C."/>
            <person name="Russell D.A."/>
            <person name="Jacobs-Sera D."/>
            <person name="Hatfull G.F."/>
        </authorList>
    </citation>
    <scope>NUCLEOTIDE SEQUENCE [LARGE SCALE GENOMIC DNA]</scope>
</reference>
<dbReference type="Proteomes" id="UP001305869">
    <property type="component" value="Segment"/>
</dbReference>
<name>A0AA96NAT9_9CAUD</name>
<dbReference type="GO" id="GO:0006508">
    <property type="term" value="P:proteolysis"/>
    <property type="evidence" value="ECO:0007669"/>
    <property type="project" value="UniProtKB-KW"/>
</dbReference>
<gene>
    <name evidence="1" type="primary">51</name>
    <name evidence="1" type="ORF">SEA_MABODAMACA_51</name>
</gene>